<feature type="signal peptide" evidence="2">
    <location>
        <begin position="1"/>
        <end position="26"/>
    </location>
</feature>
<protein>
    <submittedName>
        <fullName evidence="4">Ig-like domain-containing protein</fullName>
    </submittedName>
</protein>
<dbReference type="Proteomes" id="UP001236652">
    <property type="component" value="Chromosome"/>
</dbReference>
<dbReference type="Gene3D" id="2.60.40.1220">
    <property type="match status" value="1"/>
</dbReference>
<sequence length="263" mass="29235">MRTLIKISLLVSILMVITLLPTSSKAEEKKWEEANHVAIDKTWTIQFNTRVESNSTNHSKVYVTGPDGSRLDNNIVIEGKTITIDAPQGNYKPESTYTIQINEGITSTSGVASTQSHTMNFTTKKATPYINNTFKTQLENKTLKGMKAGLGTSKEDVIEKEGTDYTSRDAGERTILSYSSEIEEDYSYTLQNNKVIGASLNVEEEKIHATDLEELLGAADGENTFDLGGHYTLTYLLPSNHLLVAVFQTSERSSTIQYLFIME</sequence>
<dbReference type="InterPro" id="IPR014755">
    <property type="entry name" value="Cu-Rt/internalin_Ig-like"/>
</dbReference>
<dbReference type="RefSeq" id="WP_231417920.1">
    <property type="nucleotide sequence ID" value="NZ_CP126446.1"/>
</dbReference>
<evidence type="ECO:0000259" key="3">
    <source>
        <dbReference type="Pfam" id="PF13205"/>
    </source>
</evidence>
<proteinExistence type="predicted"/>
<keyword evidence="5" id="KW-1185">Reference proteome</keyword>
<feature type="chain" id="PRO_5046527026" evidence="2">
    <location>
        <begin position="27"/>
        <end position="263"/>
    </location>
</feature>
<accession>A0ABY8UY66</accession>
<dbReference type="InterPro" id="IPR032812">
    <property type="entry name" value="SbsA_Ig"/>
</dbReference>
<organism evidence="4 5">
    <name type="scientific">Pontibacillus chungwhensis</name>
    <dbReference type="NCBI Taxonomy" id="265426"/>
    <lineage>
        <taxon>Bacteria</taxon>
        <taxon>Bacillati</taxon>
        <taxon>Bacillota</taxon>
        <taxon>Bacilli</taxon>
        <taxon>Bacillales</taxon>
        <taxon>Bacillaceae</taxon>
        <taxon>Pontibacillus</taxon>
    </lineage>
</organism>
<name>A0ABY8UY66_9BACI</name>
<dbReference type="EMBL" id="CP126446">
    <property type="protein sequence ID" value="WIF97696.1"/>
    <property type="molecule type" value="Genomic_DNA"/>
</dbReference>
<evidence type="ECO:0000256" key="2">
    <source>
        <dbReference type="SAM" id="SignalP"/>
    </source>
</evidence>
<evidence type="ECO:0000256" key="1">
    <source>
        <dbReference type="ARBA" id="ARBA00022729"/>
    </source>
</evidence>
<gene>
    <name evidence="4" type="ORF">QNI29_18510</name>
</gene>
<keyword evidence="1 2" id="KW-0732">Signal</keyword>
<evidence type="ECO:0000313" key="4">
    <source>
        <dbReference type="EMBL" id="WIF97696.1"/>
    </source>
</evidence>
<dbReference type="Pfam" id="PF13205">
    <property type="entry name" value="Big_5"/>
    <property type="match status" value="1"/>
</dbReference>
<evidence type="ECO:0000313" key="5">
    <source>
        <dbReference type="Proteomes" id="UP001236652"/>
    </source>
</evidence>
<feature type="domain" description="SbsA Ig-like" evidence="3">
    <location>
        <begin position="33"/>
        <end position="123"/>
    </location>
</feature>
<reference evidence="4 5" key="1">
    <citation type="submission" date="2023-05" db="EMBL/GenBank/DDBJ databases">
        <title>Comparative genomics reveals the evidence of polycyclic aromatic hydrocarbons degradation in moderately halophilic genus Pontibacillus.</title>
        <authorList>
            <person name="Yang H."/>
            <person name="Qian Z."/>
        </authorList>
    </citation>
    <scope>NUCLEOTIDE SEQUENCE [LARGE SCALE GENOMIC DNA]</scope>
    <source>
        <strain evidence="5">HN14</strain>
    </source>
</reference>